<dbReference type="AlphaFoldDB" id="A0A183SEU2"/>
<sequence length="177" mass="19803">MRQVQATPTDVVSKLEKNTTVANVRPSALRLPWCTIEVYDDFIRQRRDCLCAYLSDRFQIKQPAIVGGRIEADFIRTLLTVLLGPLVCRTFCWVGGSKDTVIHCLPTVPNPQRLDMEISFANKFGLHSATVMTGVTNDDLLAKTRRAEGKGSCVPDVAYPSVMDIDKQLVDLDKNLY</sequence>
<protein>
    <submittedName>
        <fullName evidence="1 3">Uncharacterized protein</fullName>
    </submittedName>
</protein>
<evidence type="ECO:0000313" key="3">
    <source>
        <dbReference type="WBParaSite" id="SSLN_0000282701-mRNA-1"/>
    </source>
</evidence>
<dbReference type="OrthoDB" id="413953at2759"/>
<evidence type="ECO:0000313" key="1">
    <source>
        <dbReference type="EMBL" id="VDL89125.1"/>
    </source>
</evidence>
<organism evidence="3">
    <name type="scientific">Schistocephalus solidus</name>
    <name type="common">Tapeworm</name>
    <dbReference type="NCBI Taxonomy" id="70667"/>
    <lineage>
        <taxon>Eukaryota</taxon>
        <taxon>Metazoa</taxon>
        <taxon>Spiralia</taxon>
        <taxon>Lophotrochozoa</taxon>
        <taxon>Platyhelminthes</taxon>
        <taxon>Cestoda</taxon>
        <taxon>Eucestoda</taxon>
        <taxon>Diphyllobothriidea</taxon>
        <taxon>Diphyllobothriidae</taxon>
        <taxon>Schistocephalus</taxon>
    </lineage>
</organism>
<dbReference type="Proteomes" id="UP000275846">
    <property type="component" value="Unassembled WGS sequence"/>
</dbReference>
<reference evidence="3" key="1">
    <citation type="submission" date="2016-06" db="UniProtKB">
        <authorList>
            <consortium name="WormBaseParasite"/>
        </authorList>
    </citation>
    <scope>IDENTIFICATION</scope>
</reference>
<reference evidence="1 2" key="2">
    <citation type="submission" date="2018-11" db="EMBL/GenBank/DDBJ databases">
        <authorList>
            <consortium name="Pathogen Informatics"/>
        </authorList>
    </citation>
    <scope>NUCLEOTIDE SEQUENCE [LARGE SCALE GENOMIC DNA]</scope>
    <source>
        <strain evidence="1 2">NST_G2</strain>
    </source>
</reference>
<evidence type="ECO:0000313" key="2">
    <source>
        <dbReference type="Proteomes" id="UP000275846"/>
    </source>
</evidence>
<name>A0A183SEU2_SCHSO</name>
<accession>A0A183SEU2</accession>
<proteinExistence type="predicted"/>
<dbReference type="WBParaSite" id="SSLN_0000282701-mRNA-1">
    <property type="protein sequence ID" value="SSLN_0000282701-mRNA-1"/>
    <property type="gene ID" value="SSLN_0000282701"/>
</dbReference>
<keyword evidence="2" id="KW-1185">Reference proteome</keyword>
<dbReference type="EMBL" id="UYSU01032323">
    <property type="protein sequence ID" value="VDL89125.1"/>
    <property type="molecule type" value="Genomic_DNA"/>
</dbReference>
<gene>
    <name evidence="1" type="ORF">SSLN_LOCUS2740</name>
</gene>